<dbReference type="SUPFAM" id="SSF51735">
    <property type="entry name" value="NAD(P)-binding Rossmann-fold domains"/>
    <property type="match status" value="1"/>
</dbReference>
<dbReference type="Proteomes" id="UP000281431">
    <property type="component" value="Unassembled WGS sequence"/>
</dbReference>
<dbReference type="PANTHER" id="PTHR43377:SF1">
    <property type="entry name" value="BILIVERDIN REDUCTASE A"/>
    <property type="match status" value="1"/>
</dbReference>
<sequence length="367" mass="40175">MVVQTAVVGAGTVSRTHLSGIRKNPRAELIGICDTNESAANERAREYGTVAVTDLDRLLEMEPDAVHVCTPVQTHFDIASQAIENGVATILEKPATVTVEELEGLEELAESNDVPLTVVHNHLFYPSVRRARELIDAGELGELRGVDTIFAGITRPDSVKRGSWVFELPGGEFEEALPHPIYSALGISGFPESRDDISAQTSCSREYEGGFSYDQAQVQYTTADGTLCTVKMLSETKPQRLHIVNGSEQSLIVDEINQSVYRIEDDYTASPIARSKKGLDLSLSQLSSTVENATMMLSSRIDDGWERETKLNSHYAIFDQFAAAVETGSDVPVPVQQSKWTICAMEEIRDAASRNASDREDVITIGH</sequence>
<dbReference type="InterPro" id="IPR000683">
    <property type="entry name" value="Gfo/Idh/MocA-like_OxRdtase_N"/>
</dbReference>
<comment type="caution">
    <text evidence="3">The sequence shown here is derived from an EMBL/GenBank/DDBJ whole genome shotgun (WGS) entry which is preliminary data.</text>
</comment>
<dbReference type="Gene3D" id="3.30.360.10">
    <property type="entry name" value="Dihydrodipicolinate Reductase, domain 2"/>
    <property type="match status" value="1"/>
</dbReference>
<dbReference type="SUPFAM" id="SSF55347">
    <property type="entry name" value="Glyceraldehyde-3-phosphate dehydrogenase-like, C-terminal domain"/>
    <property type="match status" value="1"/>
</dbReference>
<dbReference type="AlphaFoldDB" id="A0A3N6MRA2"/>
<evidence type="ECO:0000259" key="1">
    <source>
        <dbReference type="Pfam" id="PF01408"/>
    </source>
</evidence>
<dbReference type="GO" id="GO:0000166">
    <property type="term" value="F:nucleotide binding"/>
    <property type="evidence" value="ECO:0007669"/>
    <property type="project" value="InterPro"/>
</dbReference>
<evidence type="ECO:0000313" key="3">
    <source>
        <dbReference type="EMBL" id="RQH00251.1"/>
    </source>
</evidence>
<feature type="domain" description="Gfo/Idh/MocA-like oxidoreductase N-terminal" evidence="1">
    <location>
        <begin position="4"/>
        <end position="119"/>
    </location>
</feature>
<dbReference type="InterPro" id="IPR036291">
    <property type="entry name" value="NAD(P)-bd_dom_sf"/>
</dbReference>
<accession>A0A3N6MRA2</accession>
<evidence type="ECO:0000259" key="2">
    <source>
        <dbReference type="Pfam" id="PF22725"/>
    </source>
</evidence>
<dbReference type="PANTHER" id="PTHR43377">
    <property type="entry name" value="BILIVERDIN REDUCTASE A"/>
    <property type="match status" value="1"/>
</dbReference>
<dbReference type="OrthoDB" id="25239at2157"/>
<dbReference type="EMBL" id="REFZ01000006">
    <property type="protein sequence ID" value="RQH00251.1"/>
    <property type="molecule type" value="Genomic_DNA"/>
</dbReference>
<dbReference type="InterPro" id="IPR051450">
    <property type="entry name" value="Gfo/Idh/MocA_Oxidoreductases"/>
</dbReference>
<feature type="domain" description="GFO/IDH/MocA-like oxidoreductase" evidence="2">
    <location>
        <begin position="128"/>
        <end position="249"/>
    </location>
</feature>
<dbReference type="InterPro" id="IPR055170">
    <property type="entry name" value="GFO_IDH_MocA-like_dom"/>
</dbReference>
<organism evidence="3 4">
    <name type="scientific">Natrarchaeobius chitinivorans</name>
    <dbReference type="NCBI Taxonomy" id="1679083"/>
    <lineage>
        <taxon>Archaea</taxon>
        <taxon>Methanobacteriati</taxon>
        <taxon>Methanobacteriota</taxon>
        <taxon>Stenosarchaea group</taxon>
        <taxon>Halobacteria</taxon>
        <taxon>Halobacteriales</taxon>
        <taxon>Natrialbaceae</taxon>
        <taxon>Natrarchaeobius</taxon>
    </lineage>
</organism>
<name>A0A3N6MRA2_NATCH</name>
<keyword evidence="4" id="KW-1185">Reference proteome</keyword>
<evidence type="ECO:0000313" key="4">
    <source>
        <dbReference type="Proteomes" id="UP000281431"/>
    </source>
</evidence>
<dbReference type="Pfam" id="PF01408">
    <property type="entry name" value="GFO_IDH_MocA"/>
    <property type="match status" value="1"/>
</dbReference>
<dbReference type="Gene3D" id="3.40.50.720">
    <property type="entry name" value="NAD(P)-binding Rossmann-like Domain"/>
    <property type="match status" value="1"/>
</dbReference>
<reference evidence="3 4" key="1">
    <citation type="submission" date="2018-10" db="EMBL/GenBank/DDBJ databases">
        <title>Natrarchaeobius chitinivorans gen. nov., sp. nov., and Natrarchaeobius haloalkaliphilus sp. nov., alkaliphilic, chitin-utilizing haloarchaea from hypersaline alkaline lakes.</title>
        <authorList>
            <person name="Sorokin D.Y."/>
            <person name="Elcheninov A.G."/>
            <person name="Kostrikina N.A."/>
            <person name="Bale N.J."/>
            <person name="Sinninghe Damste J.S."/>
            <person name="Khijniak T.V."/>
            <person name="Kublanov I.V."/>
            <person name="Toshchakov S.V."/>
        </authorList>
    </citation>
    <scope>NUCLEOTIDE SEQUENCE [LARGE SCALE GENOMIC DNA]</scope>
    <source>
        <strain evidence="3 4">AArcht7</strain>
    </source>
</reference>
<dbReference type="Pfam" id="PF22725">
    <property type="entry name" value="GFO_IDH_MocA_C3"/>
    <property type="match status" value="1"/>
</dbReference>
<gene>
    <name evidence="3" type="ORF">EA472_10290</name>
</gene>
<proteinExistence type="predicted"/>
<protein>
    <submittedName>
        <fullName evidence="3">Gfo/Idh/MocA family oxidoreductase</fullName>
    </submittedName>
</protein>